<evidence type="ECO:0000313" key="5">
    <source>
        <dbReference type="EMBL" id="KAF2090205.1"/>
    </source>
</evidence>
<dbReference type="SUPFAM" id="SSF48403">
    <property type="entry name" value="Ankyrin repeat"/>
    <property type="match status" value="1"/>
</dbReference>
<dbReference type="EMBL" id="ML978713">
    <property type="protein sequence ID" value="KAF2090205.1"/>
    <property type="molecule type" value="Genomic_DNA"/>
</dbReference>
<dbReference type="InterPro" id="IPR036770">
    <property type="entry name" value="Ankyrin_rpt-contain_sf"/>
</dbReference>
<feature type="repeat" description="ANK" evidence="3">
    <location>
        <begin position="44"/>
        <end position="76"/>
    </location>
</feature>
<dbReference type="PROSITE" id="PS50088">
    <property type="entry name" value="ANK_REPEAT"/>
    <property type="match status" value="1"/>
</dbReference>
<dbReference type="InterPro" id="IPR027417">
    <property type="entry name" value="P-loop_NTPase"/>
</dbReference>
<keyword evidence="1" id="KW-0547">Nucleotide-binding</keyword>
<dbReference type="InterPro" id="IPR003593">
    <property type="entry name" value="AAA+_ATPase"/>
</dbReference>
<dbReference type="Pfam" id="PF07724">
    <property type="entry name" value="AAA_2"/>
    <property type="match status" value="1"/>
</dbReference>
<dbReference type="InterPro" id="IPR050130">
    <property type="entry name" value="ClpA_ClpB"/>
</dbReference>
<evidence type="ECO:0000259" key="4">
    <source>
        <dbReference type="SMART" id="SM00382"/>
    </source>
</evidence>
<dbReference type="GO" id="GO:0005737">
    <property type="term" value="C:cytoplasm"/>
    <property type="evidence" value="ECO:0007669"/>
    <property type="project" value="TreeGrafter"/>
</dbReference>
<dbReference type="PANTHER" id="PTHR11638:SF89">
    <property type="entry name" value="AAA+ ATPASE DOMAIN-CONTAINING PROTEIN"/>
    <property type="match status" value="1"/>
</dbReference>
<proteinExistence type="predicted"/>
<dbReference type="InterPro" id="IPR002110">
    <property type="entry name" value="Ankyrin_rpt"/>
</dbReference>
<dbReference type="SMART" id="SM00382">
    <property type="entry name" value="AAA"/>
    <property type="match status" value="1"/>
</dbReference>
<dbReference type="SUPFAM" id="SSF52540">
    <property type="entry name" value="P-loop containing nucleoside triphosphate hydrolases"/>
    <property type="match status" value="1"/>
</dbReference>
<dbReference type="AlphaFoldDB" id="A0A9P4LYR4"/>
<evidence type="ECO:0000313" key="6">
    <source>
        <dbReference type="Proteomes" id="UP000799776"/>
    </source>
</evidence>
<keyword evidence="5" id="KW-0378">Hydrolase</keyword>
<protein>
    <submittedName>
        <fullName evidence="5">P-loop containing nucleoside triphosphate hydrolase protein</fullName>
    </submittedName>
</protein>
<dbReference type="GO" id="GO:0005524">
    <property type="term" value="F:ATP binding"/>
    <property type="evidence" value="ECO:0007669"/>
    <property type="project" value="UniProtKB-KW"/>
</dbReference>
<dbReference type="OrthoDB" id="47330at2759"/>
<comment type="caution">
    <text evidence="5">The sequence shown here is derived from an EMBL/GenBank/DDBJ whole genome shotgun (WGS) entry which is preliminary data.</text>
</comment>
<evidence type="ECO:0000256" key="3">
    <source>
        <dbReference type="PROSITE-ProRule" id="PRU00023"/>
    </source>
</evidence>
<dbReference type="InterPro" id="IPR001270">
    <property type="entry name" value="ClpA/B"/>
</dbReference>
<feature type="domain" description="AAA+ ATPase" evidence="4">
    <location>
        <begin position="219"/>
        <end position="375"/>
    </location>
</feature>
<reference evidence="5" key="1">
    <citation type="journal article" date="2020" name="Stud. Mycol.">
        <title>101 Dothideomycetes genomes: a test case for predicting lifestyles and emergence of pathogens.</title>
        <authorList>
            <person name="Haridas S."/>
            <person name="Albert R."/>
            <person name="Binder M."/>
            <person name="Bloem J."/>
            <person name="Labutti K."/>
            <person name="Salamov A."/>
            <person name="Andreopoulos B."/>
            <person name="Baker S."/>
            <person name="Barry K."/>
            <person name="Bills G."/>
            <person name="Bluhm B."/>
            <person name="Cannon C."/>
            <person name="Castanera R."/>
            <person name="Culley D."/>
            <person name="Daum C."/>
            <person name="Ezra D."/>
            <person name="Gonzalez J."/>
            <person name="Henrissat B."/>
            <person name="Kuo A."/>
            <person name="Liang C."/>
            <person name="Lipzen A."/>
            <person name="Lutzoni F."/>
            <person name="Magnuson J."/>
            <person name="Mondo S."/>
            <person name="Nolan M."/>
            <person name="Ohm R."/>
            <person name="Pangilinan J."/>
            <person name="Park H.-J."/>
            <person name="Ramirez L."/>
            <person name="Alfaro M."/>
            <person name="Sun H."/>
            <person name="Tritt A."/>
            <person name="Yoshinaga Y."/>
            <person name="Zwiers L.-H."/>
            <person name="Turgeon B."/>
            <person name="Goodwin S."/>
            <person name="Spatafora J."/>
            <person name="Crous P."/>
            <person name="Grigoriev I."/>
        </authorList>
    </citation>
    <scope>NUCLEOTIDE SEQUENCE</scope>
    <source>
        <strain evidence="5">CBS 121410</strain>
    </source>
</reference>
<keyword evidence="3" id="KW-0040">ANK repeat</keyword>
<evidence type="ECO:0000256" key="2">
    <source>
        <dbReference type="ARBA" id="ARBA00022840"/>
    </source>
</evidence>
<dbReference type="Gene3D" id="3.40.50.300">
    <property type="entry name" value="P-loop containing nucleotide triphosphate hydrolases"/>
    <property type="match status" value="1"/>
</dbReference>
<keyword evidence="6" id="KW-1185">Reference proteome</keyword>
<dbReference type="SMART" id="SM00248">
    <property type="entry name" value="ANK"/>
    <property type="match status" value="2"/>
</dbReference>
<dbReference type="InterPro" id="IPR003959">
    <property type="entry name" value="ATPase_AAA_core"/>
</dbReference>
<evidence type="ECO:0000256" key="1">
    <source>
        <dbReference type="ARBA" id="ARBA00022741"/>
    </source>
</evidence>
<dbReference type="GO" id="GO:0016887">
    <property type="term" value="F:ATP hydrolysis activity"/>
    <property type="evidence" value="ECO:0007669"/>
    <property type="project" value="InterPro"/>
</dbReference>
<dbReference type="GO" id="GO:0034605">
    <property type="term" value="P:cellular response to heat"/>
    <property type="evidence" value="ECO:0007669"/>
    <property type="project" value="TreeGrafter"/>
</dbReference>
<dbReference type="Gene3D" id="1.25.40.20">
    <property type="entry name" value="Ankyrin repeat-containing domain"/>
    <property type="match status" value="1"/>
</dbReference>
<dbReference type="Proteomes" id="UP000799776">
    <property type="component" value="Unassembled WGS sequence"/>
</dbReference>
<dbReference type="PROSITE" id="PS50297">
    <property type="entry name" value="ANK_REP_REGION"/>
    <property type="match status" value="1"/>
</dbReference>
<accession>A0A9P4LYR4</accession>
<keyword evidence="2" id="KW-0067">ATP-binding</keyword>
<organism evidence="5 6">
    <name type="scientific">Saccharata proteae CBS 121410</name>
    <dbReference type="NCBI Taxonomy" id="1314787"/>
    <lineage>
        <taxon>Eukaryota</taxon>
        <taxon>Fungi</taxon>
        <taxon>Dikarya</taxon>
        <taxon>Ascomycota</taxon>
        <taxon>Pezizomycotina</taxon>
        <taxon>Dothideomycetes</taxon>
        <taxon>Dothideomycetes incertae sedis</taxon>
        <taxon>Botryosphaeriales</taxon>
        <taxon>Saccharataceae</taxon>
        <taxon>Saccharata</taxon>
    </lineage>
</organism>
<name>A0A9P4LYR4_9PEZI</name>
<gene>
    <name evidence="5" type="ORF">K490DRAFT_35673</name>
</gene>
<dbReference type="PRINTS" id="PR00300">
    <property type="entry name" value="CLPPROTEASEA"/>
</dbReference>
<dbReference type="PANTHER" id="PTHR11638">
    <property type="entry name" value="ATP-DEPENDENT CLP PROTEASE"/>
    <property type="match status" value="1"/>
</dbReference>
<dbReference type="Pfam" id="PF12796">
    <property type="entry name" value="Ank_2"/>
    <property type="match status" value="1"/>
</dbReference>
<sequence length="523" mass="59667">MDGVVIEILAAAVQRGCSCEVLSEYLKGNSREEIKEALDVPIANGWHILHFAVRRNDLKCLQLLLDYGADPNAKGTVHHIPVHAWAIMLPMWTGFNSTNVVKMLLEYGANPEAVPRDLWFNYVAEPSLRLPSEPETAPSAQWCLVMYRVLLVETMHITHRYSFFVASLADRRYSRLSQIVHGHNMQQLLRIPYRLISQGPATRLVKDQICSDIAFHEPRPLVMIFAGPSGHGKTELAKQLGDLLGVESLIEDMSKISNSWELFGPGSGYLGSEEGSRVNNFLSKNTGQRCVVFLDEFDKTEAEVRLSLLTVMENGQYFDRRDTTRTIDASRVIWILASNLGDGVINRFYEQNLKDKSEVERYTMSAERLQHPLREQFISSWGAPFVGRVRLMIPFFQFSPDEQAVVAHKQMLELFDTARRPIDTHSDNPYYIGHCHLDYRHPTDIARLMAKRFYSVELGARGLWVGKDELKRKLWMEYTRTDQEVTESTNEGPLHGYICELDPGDDGSEQITITRKGETKYRA</sequence>